<dbReference type="SUPFAM" id="SSF53335">
    <property type="entry name" value="S-adenosyl-L-methionine-dependent methyltransferases"/>
    <property type="match status" value="1"/>
</dbReference>
<dbReference type="PANTHER" id="PTHR43861:SF3">
    <property type="entry name" value="PUTATIVE (AFU_ORTHOLOGUE AFUA_2G14390)-RELATED"/>
    <property type="match status" value="1"/>
</dbReference>
<gene>
    <name evidence="2" type="ORF">A7A78_04090</name>
</gene>
<dbReference type="PANTHER" id="PTHR43861">
    <property type="entry name" value="TRANS-ACONITATE 2-METHYLTRANSFERASE-RELATED"/>
    <property type="match status" value="1"/>
</dbReference>
<dbReference type="Pfam" id="PF13489">
    <property type="entry name" value="Methyltransf_23"/>
    <property type="match status" value="1"/>
</dbReference>
<proteinExistence type="predicted"/>
<evidence type="ECO:0000256" key="1">
    <source>
        <dbReference type="ARBA" id="ARBA00022679"/>
    </source>
</evidence>
<sequence length="290" mass="33730">MFTKNYKFELQNEEKIYLSTKDFLVSGESFELIYDSEFDFLKTFPQPNVEELSKYYESQEYISHTDEKRGLFSKLYQLVKKWSLQKKAKLIFDQNNGVGTLLDIGAGTGDFLRIAKEKGWQVQGTEPNKNASKLALEKGIELKPLLNDFEGKHFDVVTLWHVLEHIPNLEETILKLSAMVKPNGTLIIAVPNFKSFDANHYGKFWAAFDVPRHLWHFSKESIKNLFAENFELEKVEPMIFDSFYVSLLSEKYKTGNKFSLKALCIGLKSNLKAKRTKEYSSHIYCFRKVK</sequence>
<dbReference type="EMBL" id="LXIE01000023">
    <property type="protein sequence ID" value="OAD91185.1"/>
    <property type="molecule type" value="Genomic_DNA"/>
</dbReference>
<organism evidence="2 3">
    <name type="scientific">Aequorivita soesokkakensis</name>
    <dbReference type="NCBI Taxonomy" id="1385699"/>
    <lineage>
        <taxon>Bacteria</taxon>
        <taxon>Pseudomonadati</taxon>
        <taxon>Bacteroidota</taxon>
        <taxon>Flavobacteriia</taxon>
        <taxon>Flavobacteriales</taxon>
        <taxon>Flavobacteriaceae</taxon>
        <taxon>Aequorivita</taxon>
    </lineage>
</organism>
<dbReference type="STRING" id="1385699.A7A78_04090"/>
<dbReference type="InterPro" id="IPR029063">
    <property type="entry name" value="SAM-dependent_MTases_sf"/>
</dbReference>
<evidence type="ECO:0000313" key="2">
    <source>
        <dbReference type="EMBL" id="OAD91185.1"/>
    </source>
</evidence>
<keyword evidence="2" id="KW-0489">Methyltransferase</keyword>
<dbReference type="GO" id="GO:0008168">
    <property type="term" value="F:methyltransferase activity"/>
    <property type="evidence" value="ECO:0007669"/>
    <property type="project" value="UniProtKB-KW"/>
</dbReference>
<keyword evidence="1 2" id="KW-0808">Transferase</keyword>
<dbReference type="Proteomes" id="UP000077552">
    <property type="component" value="Unassembled WGS sequence"/>
</dbReference>
<protein>
    <submittedName>
        <fullName evidence="2">Methyltransferase</fullName>
    </submittedName>
</protein>
<dbReference type="CDD" id="cd02440">
    <property type="entry name" value="AdoMet_MTases"/>
    <property type="match status" value="1"/>
</dbReference>
<keyword evidence="3" id="KW-1185">Reference proteome</keyword>
<dbReference type="AlphaFoldDB" id="A0A1A9LFJ0"/>
<comment type="caution">
    <text evidence="2">The sequence shown here is derived from an EMBL/GenBank/DDBJ whole genome shotgun (WGS) entry which is preliminary data.</text>
</comment>
<dbReference type="Gene3D" id="3.40.50.150">
    <property type="entry name" value="Vaccinia Virus protein VP39"/>
    <property type="match status" value="1"/>
</dbReference>
<name>A0A1A9LFJ0_9FLAO</name>
<evidence type="ECO:0000313" key="3">
    <source>
        <dbReference type="Proteomes" id="UP000077552"/>
    </source>
</evidence>
<reference evidence="2 3" key="1">
    <citation type="submission" date="2016-05" db="EMBL/GenBank/DDBJ databases">
        <title>Genome sequencing of Vitellibacter soesokkakensis RSSK-12.</title>
        <authorList>
            <person name="Thevarajoo S."/>
            <person name="Selvaratnam C."/>
            <person name="Goh K.M."/>
            <person name="Chan K.-G."/>
            <person name="Chong C.S."/>
        </authorList>
    </citation>
    <scope>NUCLEOTIDE SEQUENCE [LARGE SCALE GENOMIC DNA]</scope>
    <source>
        <strain evidence="2 3">RSSK-12</strain>
    </source>
</reference>
<accession>A0A1A9LFJ0</accession>
<dbReference type="GO" id="GO:0032259">
    <property type="term" value="P:methylation"/>
    <property type="evidence" value="ECO:0007669"/>
    <property type="project" value="UniProtKB-KW"/>
</dbReference>